<organism evidence="1 2">
    <name type="scientific">Anabarilius grahami</name>
    <name type="common">Kanglang fish</name>
    <name type="synonym">Barilius grahami</name>
    <dbReference type="NCBI Taxonomy" id="495550"/>
    <lineage>
        <taxon>Eukaryota</taxon>
        <taxon>Metazoa</taxon>
        <taxon>Chordata</taxon>
        <taxon>Craniata</taxon>
        <taxon>Vertebrata</taxon>
        <taxon>Euteleostomi</taxon>
        <taxon>Actinopterygii</taxon>
        <taxon>Neopterygii</taxon>
        <taxon>Teleostei</taxon>
        <taxon>Ostariophysi</taxon>
        <taxon>Cypriniformes</taxon>
        <taxon>Xenocyprididae</taxon>
        <taxon>Xenocypridinae</taxon>
        <taxon>Xenocypridinae incertae sedis</taxon>
        <taxon>Anabarilius</taxon>
    </lineage>
</organism>
<sequence length="223" mass="24894">MTIISDNWRFTRSQKQKTSDCGVATEIEIYRSSRSSFPYCKRRWSADLRRIALLHQSFLVVCLAQDHVVLQEELVSDAEPAWRRETETWCLRNSRGTQKDSLLEKVAGFPTDSHSAPSNISVHYPADKSADGAQALALPDGPLSHLTFWKEDYVGQAEERDKEGGRGNESESECSVCLAVLRAAYLAHSESSTRSECQRMLVSIGQRCLQNPPACGRGGIQCI</sequence>
<dbReference type="AlphaFoldDB" id="A0A3N0XDA5"/>
<proteinExistence type="predicted"/>
<accession>A0A3N0XDA5</accession>
<protein>
    <submittedName>
        <fullName evidence="1">Uncharacterized protein</fullName>
    </submittedName>
</protein>
<evidence type="ECO:0000313" key="2">
    <source>
        <dbReference type="Proteomes" id="UP000281406"/>
    </source>
</evidence>
<dbReference type="EMBL" id="RJVU01079805">
    <property type="protein sequence ID" value="ROI15377.1"/>
    <property type="molecule type" value="Genomic_DNA"/>
</dbReference>
<gene>
    <name evidence="1" type="ORF">DPX16_12929</name>
</gene>
<reference evidence="1 2" key="1">
    <citation type="submission" date="2018-10" db="EMBL/GenBank/DDBJ databases">
        <title>Genome assembly for a Yunnan-Guizhou Plateau 3E fish, Anabarilius grahami (Regan), and its evolutionary and genetic applications.</title>
        <authorList>
            <person name="Jiang W."/>
        </authorList>
    </citation>
    <scope>NUCLEOTIDE SEQUENCE [LARGE SCALE GENOMIC DNA]</scope>
    <source>
        <strain evidence="1">AG-KIZ</strain>
        <tissue evidence="1">Muscle</tissue>
    </source>
</reference>
<name>A0A3N0XDA5_ANAGA</name>
<keyword evidence="2" id="KW-1185">Reference proteome</keyword>
<evidence type="ECO:0000313" key="1">
    <source>
        <dbReference type="EMBL" id="ROI15377.1"/>
    </source>
</evidence>
<dbReference type="Proteomes" id="UP000281406">
    <property type="component" value="Unassembled WGS sequence"/>
</dbReference>
<comment type="caution">
    <text evidence="1">The sequence shown here is derived from an EMBL/GenBank/DDBJ whole genome shotgun (WGS) entry which is preliminary data.</text>
</comment>